<dbReference type="Proteomes" id="UP000249422">
    <property type="component" value="Unassembled WGS sequence"/>
</dbReference>
<evidence type="ECO:0000256" key="1">
    <source>
        <dbReference type="SAM" id="SignalP"/>
    </source>
</evidence>
<dbReference type="InterPro" id="IPR025429">
    <property type="entry name" value="DUF4165"/>
</dbReference>
<evidence type="ECO:0000313" key="4">
    <source>
        <dbReference type="Proteomes" id="UP000249422"/>
    </source>
</evidence>
<dbReference type="RefSeq" id="WP_258394292.1">
    <property type="nucleotide sequence ID" value="NZ_CAWNWF010000026.1"/>
</dbReference>
<feature type="domain" description="DUF4165" evidence="2">
    <location>
        <begin position="23"/>
        <end position="108"/>
    </location>
</feature>
<reference evidence="3 4" key="1">
    <citation type="submission" date="2018-06" db="EMBL/GenBank/DDBJ databases">
        <title>Freshwater and sediment microbial communities from various areas in North America, analyzing microbe dynamics in response to fracking.</title>
        <authorList>
            <person name="Lamendella R."/>
        </authorList>
    </citation>
    <scope>NUCLEOTIDE SEQUENCE [LARGE SCALE GENOMIC DNA]</scope>
    <source>
        <strain evidence="3 4">17</strain>
    </source>
</reference>
<keyword evidence="1" id="KW-0732">Signal</keyword>
<feature type="signal peptide" evidence="1">
    <location>
        <begin position="1"/>
        <end position="25"/>
    </location>
</feature>
<sequence length="112" mass="11585">MLRHKLKLPALLGALAAISAGTAQAELLQYSFTTPGGAQRTLAATANYANPTGNIRFALSAGIDRKVKISVLRTDGTLISTVTSSLLGAADRITVGGSTYYGAELQLNSCSE</sequence>
<name>A0AAX1PDW0_AERSA</name>
<dbReference type="Pfam" id="PF13752">
    <property type="entry name" value="DUF4165"/>
    <property type="match status" value="1"/>
</dbReference>
<accession>A0AAX1PDW0</accession>
<proteinExistence type="predicted"/>
<protein>
    <submittedName>
        <fullName evidence="3">Uncharacterized protein DUF4165</fullName>
    </submittedName>
</protein>
<gene>
    <name evidence="3" type="ORF">DEU50_1264</name>
</gene>
<dbReference type="EMBL" id="QLLM01000026">
    <property type="protein sequence ID" value="RAI98822.1"/>
    <property type="molecule type" value="Genomic_DNA"/>
</dbReference>
<evidence type="ECO:0000313" key="3">
    <source>
        <dbReference type="EMBL" id="RAI98822.1"/>
    </source>
</evidence>
<dbReference type="AlphaFoldDB" id="A0AAX1PDW0"/>
<comment type="caution">
    <text evidence="3">The sequence shown here is derived from an EMBL/GenBank/DDBJ whole genome shotgun (WGS) entry which is preliminary data.</text>
</comment>
<evidence type="ECO:0000259" key="2">
    <source>
        <dbReference type="Pfam" id="PF13752"/>
    </source>
</evidence>
<organism evidence="3 4">
    <name type="scientific">Aeromonas salmonicida</name>
    <dbReference type="NCBI Taxonomy" id="645"/>
    <lineage>
        <taxon>Bacteria</taxon>
        <taxon>Pseudomonadati</taxon>
        <taxon>Pseudomonadota</taxon>
        <taxon>Gammaproteobacteria</taxon>
        <taxon>Aeromonadales</taxon>
        <taxon>Aeromonadaceae</taxon>
        <taxon>Aeromonas</taxon>
    </lineage>
</organism>
<feature type="chain" id="PRO_5043600861" evidence="1">
    <location>
        <begin position="26"/>
        <end position="112"/>
    </location>
</feature>